<dbReference type="OrthoDB" id="25887at2759"/>
<reference evidence="3 4" key="1">
    <citation type="submission" date="2020-06" db="EMBL/GenBank/DDBJ databases">
        <title>Transcriptomic and genomic resources for Thalictrum thalictroides and T. hernandezii: Facilitating candidate gene discovery in an emerging model plant lineage.</title>
        <authorList>
            <person name="Arias T."/>
            <person name="Riano-Pachon D.M."/>
            <person name="Di Stilio V.S."/>
        </authorList>
    </citation>
    <scope>NUCLEOTIDE SEQUENCE [LARGE SCALE GENOMIC DNA]</scope>
    <source>
        <strain evidence="4">cv. WT478/WT964</strain>
        <tissue evidence="3">Leaves</tissue>
    </source>
</reference>
<dbReference type="Pfam" id="PF08059">
    <property type="entry name" value="SEP"/>
    <property type="match status" value="1"/>
</dbReference>
<dbReference type="InterPro" id="IPR036241">
    <property type="entry name" value="NSFL1C_SEP_dom_sf"/>
</dbReference>
<evidence type="ECO:0000259" key="2">
    <source>
        <dbReference type="PROSITE" id="PS51399"/>
    </source>
</evidence>
<evidence type="ECO:0000256" key="1">
    <source>
        <dbReference type="SAM" id="MobiDB-lite"/>
    </source>
</evidence>
<dbReference type="Proteomes" id="UP000554482">
    <property type="component" value="Unassembled WGS sequence"/>
</dbReference>
<evidence type="ECO:0000313" key="3">
    <source>
        <dbReference type="EMBL" id="KAF5201893.1"/>
    </source>
</evidence>
<feature type="compositionally biased region" description="Basic and acidic residues" evidence="1">
    <location>
        <begin position="1"/>
        <end position="12"/>
    </location>
</feature>
<accession>A0A7J6WXU8</accession>
<feature type="domain" description="SEP" evidence="2">
    <location>
        <begin position="83"/>
        <end position="147"/>
    </location>
</feature>
<dbReference type="AlphaFoldDB" id="A0A7J6WXU8"/>
<comment type="caution">
    <text evidence="3">The sequence shown here is derived from an EMBL/GenBank/DDBJ whole genome shotgun (WGS) entry which is preliminary data.</text>
</comment>
<proteinExistence type="predicted"/>
<feature type="region of interest" description="Disordered" evidence="1">
    <location>
        <begin position="1"/>
        <end position="26"/>
    </location>
</feature>
<dbReference type="InterPro" id="IPR012989">
    <property type="entry name" value="SEP_domain"/>
</dbReference>
<dbReference type="EMBL" id="JABWDY010008828">
    <property type="protein sequence ID" value="KAF5201893.1"/>
    <property type="molecule type" value="Genomic_DNA"/>
</dbReference>
<name>A0A7J6WXU8_THATH</name>
<dbReference type="SUPFAM" id="SSF102848">
    <property type="entry name" value="NSFL1 (p97 ATPase) cofactor p47, SEP domain"/>
    <property type="match status" value="1"/>
</dbReference>
<dbReference type="Gene3D" id="3.30.420.210">
    <property type="entry name" value="SEP domain"/>
    <property type="match status" value="1"/>
</dbReference>
<sequence>MEVESRSFESHTTRLPYEPYEGPDYDYDEDEKPDCKYIERPDYNENFFCNVDYMEYFCNTSGSDGGKLCQNNCFGTNPPVDYHHDILLLKEDKGFTINGGPLWRFDDPLNRQFLDAIYHTEFPKELDPKVEGTKLHRITIRRPETHKDSLKVEPPTISRLFEPGTPQEILDAAVADNPDSILIPIDSSPAGTRLA</sequence>
<dbReference type="PROSITE" id="PS51399">
    <property type="entry name" value="SEP"/>
    <property type="match status" value="1"/>
</dbReference>
<organism evidence="3 4">
    <name type="scientific">Thalictrum thalictroides</name>
    <name type="common">Rue-anemone</name>
    <name type="synonym">Anemone thalictroides</name>
    <dbReference type="NCBI Taxonomy" id="46969"/>
    <lineage>
        <taxon>Eukaryota</taxon>
        <taxon>Viridiplantae</taxon>
        <taxon>Streptophyta</taxon>
        <taxon>Embryophyta</taxon>
        <taxon>Tracheophyta</taxon>
        <taxon>Spermatophyta</taxon>
        <taxon>Magnoliopsida</taxon>
        <taxon>Ranunculales</taxon>
        <taxon>Ranunculaceae</taxon>
        <taxon>Thalictroideae</taxon>
        <taxon>Thalictrum</taxon>
    </lineage>
</organism>
<dbReference type="SMART" id="SM00553">
    <property type="entry name" value="SEP"/>
    <property type="match status" value="1"/>
</dbReference>
<keyword evidence="4" id="KW-1185">Reference proteome</keyword>
<gene>
    <name evidence="3" type="ORF">FRX31_008519</name>
</gene>
<evidence type="ECO:0000313" key="4">
    <source>
        <dbReference type="Proteomes" id="UP000554482"/>
    </source>
</evidence>
<protein>
    <recommendedName>
        <fullName evidence="2">SEP domain-containing protein</fullName>
    </recommendedName>
</protein>